<feature type="region of interest" description="Disordered" evidence="2">
    <location>
        <begin position="1"/>
        <end position="20"/>
    </location>
</feature>
<dbReference type="AlphaFoldDB" id="A0A7C0WT00"/>
<dbReference type="Proteomes" id="UP000886355">
    <property type="component" value="Unassembled WGS sequence"/>
</dbReference>
<dbReference type="EMBL" id="DQZW01000332">
    <property type="protein sequence ID" value="HDL90634.1"/>
    <property type="molecule type" value="Genomic_DNA"/>
</dbReference>
<evidence type="ECO:0000256" key="1">
    <source>
        <dbReference type="SAM" id="Coils"/>
    </source>
</evidence>
<name>A0A7C0WT00_9BACT</name>
<proteinExistence type="predicted"/>
<organism evidence="3">
    <name type="scientific">Thermodesulforhabdus norvegica</name>
    <dbReference type="NCBI Taxonomy" id="39841"/>
    <lineage>
        <taxon>Bacteria</taxon>
        <taxon>Pseudomonadati</taxon>
        <taxon>Thermodesulfobacteriota</taxon>
        <taxon>Syntrophobacteria</taxon>
        <taxon>Syntrophobacterales</taxon>
        <taxon>Thermodesulforhabdaceae</taxon>
        <taxon>Thermodesulforhabdus</taxon>
    </lineage>
</organism>
<protein>
    <submittedName>
        <fullName evidence="3">Uncharacterized protein</fullName>
    </submittedName>
</protein>
<reference evidence="3" key="1">
    <citation type="journal article" date="2020" name="mSystems">
        <title>Genome- and Community-Level Interaction Insights into Carbon Utilization and Element Cycling Functions of Hydrothermarchaeota in Hydrothermal Sediment.</title>
        <authorList>
            <person name="Zhou Z."/>
            <person name="Liu Y."/>
            <person name="Xu W."/>
            <person name="Pan J."/>
            <person name="Luo Z.H."/>
            <person name="Li M."/>
        </authorList>
    </citation>
    <scope>NUCLEOTIDE SEQUENCE [LARGE SCALE GENOMIC DNA]</scope>
    <source>
        <strain evidence="3">HyVt-19</strain>
    </source>
</reference>
<evidence type="ECO:0000256" key="2">
    <source>
        <dbReference type="SAM" id="MobiDB-lite"/>
    </source>
</evidence>
<gene>
    <name evidence="3" type="ORF">ENG14_07000</name>
</gene>
<evidence type="ECO:0000313" key="3">
    <source>
        <dbReference type="EMBL" id="HDL90634.1"/>
    </source>
</evidence>
<feature type="coiled-coil region" evidence="1">
    <location>
        <begin position="25"/>
        <end position="59"/>
    </location>
</feature>
<accession>A0A7C0WT00</accession>
<comment type="caution">
    <text evidence="3">The sequence shown here is derived from an EMBL/GenBank/DDBJ whole genome shotgun (WGS) entry which is preliminary data.</text>
</comment>
<keyword evidence="1" id="KW-0175">Coiled coil</keyword>
<sequence length="98" mass="11185">MKSKPKAKAKVTKPKKKPVSVAKARKKLKAEIVEQKAGLAEEEEKIVEENKMIRAKMEQRAGLTRDIINLFQEGTRDSAIKDTLRQAFIQKLQILLKE</sequence>